<keyword evidence="2" id="KW-1185">Reference proteome</keyword>
<dbReference type="Proteomes" id="UP001500393">
    <property type="component" value="Unassembled WGS sequence"/>
</dbReference>
<proteinExistence type="predicted"/>
<accession>A0ABN2DWZ6</accession>
<organism evidence="1 2">
    <name type="scientific">Kribbella sancticallisti</name>
    <dbReference type="NCBI Taxonomy" id="460087"/>
    <lineage>
        <taxon>Bacteria</taxon>
        <taxon>Bacillati</taxon>
        <taxon>Actinomycetota</taxon>
        <taxon>Actinomycetes</taxon>
        <taxon>Propionibacteriales</taxon>
        <taxon>Kribbellaceae</taxon>
        <taxon>Kribbella</taxon>
    </lineage>
</organism>
<name>A0ABN2DWZ6_9ACTN</name>
<reference evidence="1 2" key="1">
    <citation type="journal article" date="2019" name="Int. J. Syst. Evol. Microbiol.">
        <title>The Global Catalogue of Microorganisms (GCM) 10K type strain sequencing project: providing services to taxonomists for standard genome sequencing and annotation.</title>
        <authorList>
            <consortium name="The Broad Institute Genomics Platform"/>
            <consortium name="The Broad Institute Genome Sequencing Center for Infectious Disease"/>
            <person name="Wu L."/>
            <person name="Ma J."/>
        </authorList>
    </citation>
    <scope>NUCLEOTIDE SEQUENCE [LARGE SCALE GENOMIC DNA]</scope>
    <source>
        <strain evidence="1 2">JCM 14969</strain>
    </source>
</reference>
<comment type="caution">
    <text evidence="1">The sequence shown here is derived from an EMBL/GenBank/DDBJ whole genome shotgun (WGS) entry which is preliminary data.</text>
</comment>
<dbReference type="EMBL" id="BAAAOS010000033">
    <property type="protein sequence ID" value="GAA1589288.1"/>
    <property type="molecule type" value="Genomic_DNA"/>
</dbReference>
<gene>
    <name evidence="1" type="ORF">GCM10009789_48670</name>
</gene>
<protein>
    <submittedName>
        <fullName evidence="1">Uncharacterized protein</fullName>
    </submittedName>
</protein>
<evidence type="ECO:0000313" key="2">
    <source>
        <dbReference type="Proteomes" id="UP001500393"/>
    </source>
</evidence>
<evidence type="ECO:0000313" key="1">
    <source>
        <dbReference type="EMBL" id="GAA1589288.1"/>
    </source>
</evidence>
<sequence length="132" mass="14870">MRRIGVDVMHDRIAPDQCHHPASGECAVGIEDPRVLQWAVAAAFQPVLRGNRRARVIAQRDRHQQFPLGEEVEPGVLQQRGRLVGLVRGHCQPDRPRGRCHLVRQALDDGGPVVEREQLPVPIGETEYDLQR</sequence>